<dbReference type="NCBIfam" id="TIGR04336">
    <property type="entry name" value="AmmeMemoSam_B"/>
    <property type="match status" value="1"/>
</dbReference>
<name>A0A1G2BSN4_9BACT</name>
<gene>
    <name evidence="2" type="ORF">A3H70_04700</name>
</gene>
<evidence type="ECO:0000313" key="2">
    <source>
        <dbReference type="EMBL" id="OGY92081.1"/>
    </source>
</evidence>
<dbReference type="PANTHER" id="PTHR11060:SF0">
    <property type="entry name" value="PROTEIN MEMO1"/>
    <property type="match status" value="1"/>
</dbReference>
<comment type="similarity">
    <text evidence="1">Belongs to the MEMO1 family.</text>
</comment>
<dbReference type="Proteomes" id="UP000178109">
    <property type="component" value="Unassembled WGS sequence"/>
</dbReference>
<evidence type="ECO:0000313" key="3">
    <source>
        <dbReference type="Proteomes" id="UP000178109"/>
    </source>
</evidence>
<accession>A0A1G2BSN4</accession>
<dbReference type="Pfam" id="PF01875">
    <property type="entry name" value="Memo"/>
    <property type="match status" value="1"/>
</dbReference>
<dbReference type="InterPro" id="IPR002737">
    <property type="entry name" value="MEMO1_fam"/>
</dbReference>
<dbReference type="Gene3D" id="3.40.830.10">
    <property type="entry name" value="LigB-like"/>
    <property type="match status" value="1"/>
</dbReference>
<comment type="caution">
    <text evidence="2">The sequence shown here is derived from an EMBL/GenBank/DDBJ whole genome shotgun (WGS) entry which is preliminary data.</text>
</comment>
<dbReference type="AlphaFoldDB" id="A0A1G2BSN4"/>
<dbReference type="EMBL" id="MHKO01000029">
    <property type="protein sequence ID" value="OGY92081.1"/>
    <property type="molecule type" value="Genomic_DNA"/>
</dbReference>
<evidence type="ECO:0000256" key="1">
    <source>
        <dbReference type="ARBA" id="ARBA00006315"/>
    </source>
</evidence>
<organism evidence="2 3">
    <name type="scientific">Candidatus Komeilibacteria bacterium RIFCSPLOWO2_02_FULL_48_11</name>
    <dbReference type="NCBI Taxonomy" id="1798553"/>
    <lineage>
        <taxon>Bacteria</taxon>
        <taxon>Candidatus Komeiliibacteriota</taxon>
    </lineage>
</organism>
<dbReference type="PANTHER" id="PTHR11060">
    <property type="entry name" value="PROTEIN MEMO1"/>
    <property type="match status" value="1"/>
</dbReference>
<dbReference type="STRING" id="1798553.A3H70_04700"/>
<sequence>MIPHHLLASDLIADFYAHLPPTTKKIFLLGPNHYEAGEFYALTSLYNWSTPLGTVKADTDIIRTLIAAGVVRVDEKNVVNEHSLGGHLPFIRHYLPRAKIIPIMLKKEGNEDNIKMLVEQIKPYLSQAGVALVAAVDFSHNLPSSEAAKNDGETLAAMKNFNYQKLFKFGNEHLDSPSSIVALLLAMRSLGIDDLEVINNTNSARLLEFDNLETTSYFDIRFRT</sequence>
<protein>
    <submittedName>
        <fullName evidence="2">AmmeMemoRadiSam system protein B</fullName>
    </submittedName>
</protein>
<dbReference type="CDD" id="cd07361">
    <property type="entry name" value="MEMO_like"/>
    <property type="match status" value="1"/>
</dbReference>
<reference evidence="2 3" key="1">
    <citation type="journal article" date="2016" name="Nat. Commun.">
        <title>Thousands of microbial genomes shed light on interconnected biogeochemical processes in an aquifer system.</title>
        <authorList>
            <person name="Anantharaman K."/>
            <person name="Brown C.T."/>
            <person name="Hug L.A."/>
            <person name="Sharon I."/>
            <person name="Castelle C.J."/>
            <person name="Probst A.J."/>
            <person name="Thomas B.C."/>
            <person name="Singh A."/>
            <person name="Wilkins M.J."/>
            <person name="Karaoz U."/>
            <person name="Brodie E.L."/>
            <person name="Williams K.H."/>
            <person name="Hubbard S.S."/>
            <person name="Banfield J.F."/>
        </authorList>
    </citation>
    <scope>NUCLEOTIDE SEQUENCE [LARGE SCALE GENOMIC DNA]</scope>
</reference>
<proteinExistence type="inferred from homology"/>